<evidence type="ECO:0000313" key="1">
    <source>
        <dbReference type="EMBL" id="KAK8584158.1"/>
    </source>
</evidence>
<organism evidence="1 2">
    <name type="scientific">Hibiscus sabdariffa</name>
    <name type="common">roselle</name>
    <dbReference type="NCBI Taxonomy" id="183260"/>
    <lineage>
        <taxon>Eukaryota</taxon>
        <taxon>Viridiplantae</taxon>
        <taxon>Streptophyta</taxon>
        <taxon>Embryophyta</taxon>
        <taxon>Tracheophyta</taxon>
        <taxon>Spermatophyta</taxon>
        <taxon>Magnoliopsida</taxon>
        <taxon>eudicotyledons</taxon>
        <taxon>Gunneridae</taxon>
        <taxon>Pentapetalae</taxon>
        <taxon>rosids</taxon>
        <taxon>malvids</taxon>
        <taxon>Malvales</taxon>
        <taxon>Malvaceae</taxon>
        <taxon>Malvoideae</taxon>
        <taxon>Hibiscus</taxon>
    </lineage>
</organism>
<gene>
    <name evidence="1" type="ORF">V6N12_068406</name>
</gene>
<proteinExistence type="predicted"/>
<protein>
    <submittedName>
        <fullName evidence="1">Uncharacterized protein</fullName>
    </submittedName>
</protein>
<reference evidence="1 2" key="1">
    <citation type="journal article" date="2024" name="G3 (Bethesda)">
        <title>Genome assembly of Hibiscus sabdariffa L. provides insights into metabolisms of medicinal natural products.</title>
        <authorList>
            <person name="Kim T."/>
        </authorList>
    </citation>
    <scope>NUCLEOTIDE SEQUENCE [LARGE SCALE GENOMIC DNA]</scope>
    <source>
        <strain evidence="1">TK-2024</strain>
        <tissue evidence="1">Old leaves</tissue>
    </source>
</reference>
<sequence length="85" mass="9816">MNSCGFLRKIPNLKGLYVVELNTEDIFRKGLGHWMTYFLDDLILEEYETTRGHFVADKWVSKDTGFSGKIGGSYAVAHYWLSHIQ</sequence>
<evidence type="ECO:0000313" key="2">
    <source>
        <dbReference type="Proteomes" id="UP001472677"/>
    </source>
</evidence>
<keyword evidence="2" id="KW-1185">Reference proteome</keyword>
<comment type="caution">
    <text evidence="1">The sequence shown here is derived from an EMBL/GenBank/DDBJ whole genome shotgun (WGS) entry which is preliminary data.</text>
</comment>
<name>A0ABR2FQ37_9ROSI</name>
<dbReference type="Proteomes" id="UP001472677">
    <property type="component" value="Unassembled WGS sequence"/>
</dbReference>
<dbReference type="EMBL" id="JBBPBM010000005">
    <property type="protein sequence ID" value="KAK8584158.1"/>
    <property type="molecule type" value="Genomic_DNA"/>
</dbReference>
<accession>A0ABR2FQ37</accession>